<keyword evidence="3" id="KW-1185">Reference proteome</keyword>
<feature type="compositionally biased region" description="Low complexity" evidence="1">
    <location>
        <begin position="60"/>
        <end position="71"/>
    </location>
</feature>
<evidence type="ECO:0000313" key="3">
    <source>
        <dbReference type="Proteomes" id="UP001212997"/>
    </source>
</evidence>
<feature type="compositionally biased region" description="Low complexity" evidence="1">
    <location>
        <begin position="109"/>
        <end position="141"/>
    </location>
</feature>
<accession>A0AAD5UR29</accession>
<proteinExistence type="predicted"/>
<evidence type="ECO:0000256" key="1">
    <source>
        <dbReference type="SAM" id="MobiDB-lite"/>
    </source>
</evidence>
<dbReference type="AlphaFoldDB" id="A0AAD5UR29"/>
<organism evidence="2 3">
    <name type="scientific">Meripilus lineatus</name>
    <dbReference type="NCBI Taxonomy" id="2056292"/>
    <lineage>
        <taxon>Eukaryota</taxon>
        <taxon>Fungi</taxon>
        <taxon>Dikarya</taxon>
        <taxon>Basidiomycota</taxon>
        <taxon>Agaricomycotina</taxon>
        <taxon>Agaricomycetes</taxon>
        <taxon>Polyporales</taxon>
        <taxon>Meripilaceae</taxon>
        <taxon>Meripilus</taxon>
    </lineage>
</organism>
<gene>
    <name evidence="2" type="ORF">NLI96_g12534</name>
</gene>
<protein>
    <submittedName>
        <fullName evidence="2">Uncharacterized protein</fullName>
    </submittedName>
</protein>
<evidence type="ECO:0000313" key="2">
    <source>
        <dbReference type="EMBL" id="KAJ3474299.1"/>
    </source>
</evidence>
<feature type="region of interest" description="Disordered" evidence="1">
    <location>
        <begin position="1"/>
        <end position="172"/>
    </location>
</feature>
<dbReference type="Proteomes" id="UP001212997">
    <property type="component" value="Unassembled WGS sequence"/>
</dbReference>
<reference evidence="2" key="1">
    <citation type="submission" date="2022-07" db="EMBL/GenBank/DDBJ databases">
        <title>Genome Sequence of Physisporinus lineatus.</title>
        <authorList>
            <person name="Buettner E."/>
        </authorList>
    </citation>
    <scope>NUCLEOTIDE SEQUENCE</scope>
    <source>
        <strain evidence="2">VT162</strain>
    </source>
</reference>
<dbReference type="EMBL" id="JANAWD010001096">
    <property type="protein sequence ID" value="KAJ3474299.1"/>
    <property type="molecule type" value="Genomic_DNA"/>
</dbReference>
<feature type="compositionally biased region" description="Polar residues" evidence="1">
    <location>
        <begin position="72"/>
        <end position="85"/>
    </location>
</feature>
<feature type="compositionally biased region" description="Pro residues" evidence="1">
    <location>
        <begin position="19"/>
        <end position="32"/>
    </location>
</feature>
<sequence length="172" mass="17662">MPNFPDPVDTTAVPRPSFADPPPEPASPPPPVKRVSSPPINKPSSPPFGSSRPTSPKAPSRSGSGSSRSVSPQKNSGFGAQQQDPSRLRGPRIGGPRTAAGNVGNMVKNFNRNSFSGSSPPGSGLARPSSPATGGTGARTPRGSHVKRSSAGRVGAFERRTMASDAEEDIIQ</sequence>
<comment type="caution">
    <text evidence="2">The sequence shown here is derived from an EMBL/GenBank/DDBJ whole genome shotgun (WGS) entry which is preliminary data.</text>
</comment>
<name>A0AAD5UR29_9APHY</name>